<dbReference type="OrthoDB" id="73352at2759"/>
<dbReference type="EMBL" id="CCYD01003101">
    <property type="protein sequence ID" value="CEG50005.1"/>
    <property type="molecule type" value="Genomic_DNA"/>
</dbReference>
<organism evidence="2 3">
    <name type="scientific">Plasmopara halstedii</name>
    <name type="common">Downy mildew of sunflower</name>
    <dbReference type="NCBI Taxonomy" id="4781"/>
    <lineage>
        <taxon>Eukaryota</taxon>
        <taxon>Sar</taxon>
        <taxon>Stramenopiles</taxon>
        <taxon>Oomycota</taxon>
        <taxon>Peronosporomycetes</taxon>
        <taxon>Peronosporales</taxon>
        <taxon>Peronosporaceae</taxon>
        <taxon>Plasmopara</taxon>
    </lineage>
</organism>
<feature type="compositionally biased region" description="Basic and acidic residues" evidence="1">
    <location>
        <begin position="133"/>
        <end position="149"/>
    </location>
</feature>
<sequence length="838" mass="94170">MQKRTGRPVHPLWAHFHRGEKRNRYHYHAYCVYCVARHGIDHVSPTRGVSTDLLRHLECCPDCPHNVVESIKQLCGLRERVSQVKKREIRGYEPANPPFSSNEDQVLLLQSVAAPSTNQSTLRGDAANGSERFVSEKGTESDSDSKNDLEMENASKMTAKRRRRESDNELEKDVLFRWKTSLLQMAVAANISLSAFQKREFQKLLLVLSPVRDINQNIISQVGSKAFLKETATRLACTQLDRMKEGTLNSTITSGLTLSISCWRTLRQQNLVAFTLVNSNGDAACVRVEELRRPSYACDNENDSMSSKSLRGVANLLPLADAIEDVLKDLEKKNICVVGIVADSTVALYASMRVCKNERWRSLLVIPCMSTLLSFLAGCVLTNERYCNTVGQLVEIAAYFSNSQLQTSLRLASGEKNARIPIPSRANWYSFITCVSTTLHYSDVITALCESRHQSDYPLAPLRLRELVLDNDCQLWKALRELLALLAPLREAYNFFFRPNCQLEDIGEIGVSTNFVNEGISLGHVMYQFGRMGQQYAALTESADRDSSISNNEDIAVVARQMYGALDTIWQRYDLPTMVLAYMFDFHLSSERLNTRNISLQWKAVSSYFHLNFHRWFCGASEIQSGATLIPSIPRDKVESLLNAYQLRQFPFDSDTTNCYQDVSSFYSFVSDSHPEVCALCCRLYAVALACADVRRVIRGIGFLPSVAQTTARPEYVELLLHVGFATNLKRTSPSGTKATSNNIFPDLLQTSRPAELLCSQDEWSLFASEWREELGSETAVDELERSYQDDKQPDKEGLVLRLSLNQLFNEALPPLAGVVKALPLELSKAVAQTSVAI</sequence>
<dbReference type="AlphaFoldDB" id="A0A0P1B6R8"/>
<proteinExistence type="predicted"/>
<feature type="region of interest" description="Disordered" evidence="1">
    <location>
        <begin position="117"/>
        <end position="166"/>
    </location>
</feature>
<dbReference type="Proteomes" id="UP000054928">
    <property type="component" value="Unassembled WGS sequence"/>
</dbReference>
<dbReference type="RefSeq" id="XP_024586374.1">
    <property type="nucleotide sequence ID" value="XM_024721258.1"/>
</dbReference>
<dbReference type="SUPFAM" id="SSF53098">
    <property type="entry name" value="Ribonuclease H-like"/>
    <property type="match status" value="1"/>
</dbReference>
<protein>
    <submittedName>
        <fullName evidence="2">Ribonuclease H-like domain</fullName>
    </submittedName>
</protein>
<dbReference type="OMA" id="HYSDAIT"/>
<dbReference type="GeneID" id="36402792"/>
<keyword evidence="3" id="KW-1185">Reference proteome</keyword>
<dbReference type="InterPro" id="IPR012337">
    <property type="entry name" value="RNaseH-like_sf"/>
</dbReference>
<accession>A0A0P1B6R8</accession>
<evidence type="ECO:0000256" key="1">
    <source>
        <dbReference type="SAM" id="MobiDB-lite"/>
    </source>
</evidence>
<evidence type="ECO:0000313" key="2">
    <source>
        <dbReference type="EMBL" id="CEG50005.1"/>
    </source>
</evidence>
<evidence type="ECO:0000313" key="3">
    <source>
        <dbReference type="Proteomes" id="UP000054928"/>
    </source>
</evidence>
<reference evidence="3" key="1">
    <citation type="submission" date="2014-09" db="EMBL/GenBank/DDBJ databases">
        <authorList>
            <person name="Sharma Rahul"/>
            <person name="Thines Marco"/>
        </authorList>
    </citation>
    <scope>NUCLEOTIDE SEQUENCE [LARGE SCALE GENOMIC DNA]</scope>
</reference>
<name>A0A0P1B6R8_PLAHL</name>